<keyword evidence="1" id="KW-0418">Kinase</keyword>
<dbReference type="OrthoDB" id="3638028at2"/>
<dbReference type="GO" id="GO:0016301">
    <property type="term" value="F:kinase activity"/>
    <property type="evidence" value="ECO:0007669"/>
    <property type="project" value="UniProtKB-KW"/>
</dbReference>
<dbReference type="GO" id="GO:0016773">
    <property type="term" value="F:phosphotransferase activity, alcohol group as acceptor"/>
    <property type="evidence" value="ECO:0007669"/>
    <property type="project" value="InterPro"/>
</dbReference>
<dbReference type="GO" id="GO:0019748">
    <property type="term" value="P:secondary metabolic process"/>
    <property type="evidence" value="ECO:0007669"/>
    <property type="project" value="InterPro"/>
</dbReference>
<name>A0A060I8K6_RHIET</name>
<dbReference type="InterPro" id="IPR006748">
    <property type="entry name" value="NH2Glyco/OHUrea_AB-resist_kin"/>
</dbReference>
<dbReference type="EMBL" id="CP006986">
    <property type="protein sequence ID" value="AIC28330.1"/>
    <property type="molecule type" value="Genomic_DNA"/>
</dbReference>
<dbReference type="RefSeq" id="WP_010060201.1">
    <property type="nucleotide sequence ID" value="NZ_CP006986.1"/>
</dbReference>
<dbReference type="SUPFAM" id="SSF56112">
    <property type="entry name" value="Protein kinase-like (PK-like)"/>
    <property type="match status" value="1"/>
</dbReference>
<dbReference type="Pfam" id="PF04655">
    <property type="entry name" value="APH_6_hur"/>
    <property type="match status" value="1"/>
</dbReference>
<dbReference type="KEGG" id="rei:IE4771_CH03245"/>
<protein>
    <submittedName>
        <fullName evidence="1">Antibiotic resistance kinase protein</fullName>
    </submittedName>
</protein>
<gene>
    <name evidence="1" type="ORF">IE4771_CH03245</name>
</gene>
<proteinExistence type="predicted"/>
<accession>A0A060I8K6</accession>
<reference evidence="1 2" key="1">
    <citation type="submission" date="2013-12" db="EMBL/GenBank/DDBJ databases">
        <title>Complete genome sequence of Rhizobium etli bv. mimosae IE4771.</title>
        <authorList>
            <person name="Bustos P."/>
            <person name="Santamaria R.I."/>
            <person name="Lozano L."/>
            <person name="Ormeno-Orrillo E."/>
            <person name="Rogel M.A."/>
            <person name="Romero D."/>
            <person name="Cevallos M.A."/>
            <person name="Martinez-Romero E."/>
            <person name="Gonzalez V."/>
        </authorList>
    </citation>
    <scope>NUCLEOTIDE SEQUENCE [LARGE SCALE GENOMIC DNA]</scope>
    <source>
        <strain evidence="1 2">IE4771</strain>
    </source>
</reference>
<dbReference type="InterPro" id="IPR011009">
    <property type="entry name" value="Kinase-like_dom_sf"/>
</dbReference>
<organism evidence="1 2">
    <name type="scientific">Rhizobium etli bv. mimosae str. IE4771</name>
    <dbReference type="NCBI Taxonomy" id="1432050"/>
    <lineage>
        <taxon>Bacteria</taxon>
        <taxon>Pseudomonadati</taxon>
        <taxon>Pseudomonadota</taxon>
        <taxon>Alphaproteobacteria</taxon>
        <taxon>Hyphomicrobiales</taxon>
        <taxon>Rhizobiaceae</taxon>
        <taxon>Rhizobium/Agrobacterium group</taxon>
        <taxon>Rhizobium</taxon>
    </lineage>
</organism>
<sequence length="266" mass="29696">MFAPYLRRWSLVADGEPILTHSSRLLPVLWQDRPAMLKVATDNDERYGALLMQWWDGDGAAHVYAHEGEAVLLERATGKRSLLAMAMNGEDDEASRILCRTAARLHAPRQKPLPDPIPLTRWFRELEPTADKVGGTFADCSTVANALLSDPREVTILHGDIHHGNILDFETRGWLAIDPKRLHGERGFDFANIFANEELPTITDPARFRRQLAIVSMEARLEPKRLLQWIAAYSGLSAAWFLGDANTPQVETALTVARLALSELAA</sequence>
<dbReference type="HOGENOM" id="CLU_061172_0_0_5"/>
<dbReference type="Proteomes" id="UP000027180">
    <property type="component" value="Chromosome"/>
</dbReference>
<keyword evidence="1" id="KW-0808">Transferase</keyword>
<evidence type="ECO:0000313" key="1">
    <source>
        <dbReference type="EMBL" id="AIC28330.1"/>
    </source>
</evidence>
<evidence type="ECO:0000313" key="2">
    <source>
        <dbReference type="Proteomes" id="UP000027180"/>
    </source>
</evidence>
<dbReference type="AlphaFoldDB" id="A0A060I8K6"/>